<name>A0ABD3NMP3_9STRA</name>
<sequence length="568" mass="62566">MNQNDPSADLLSWSNPVQLRPLSLQRSQTDSICTGRGRSTSEHYPAPFDTDRTRGDRRRCNTLDMEDTAACKPPDDSSAAIVQPSSPHQYPNKYINVVTPDIIESTHDLIIFEDESRVRTSTLESVMAVKSVSSEEGAQVLRSGPSPNDYMHQDVHKNEMYALREKYMEINDDRSDVSSLSDFEHQDKPSSSSMQPLTRGNTISSLFKRPMKPLRPSTLAPLIPLRLRSEARSTETATTAIHTLSTIDNFDVASPFSPLGALSGQEELSFLKSADGEQGFGSLHGYHRRCANVQQNTRHVRTNSAGHGSNASGHMRTNSDHLTTIQNFSLVPTNRLEIDLIDMEREVDQLSLIDPSSTTCPQHSYAASIGPLSVASGSSYPHQSIQNDTTMSTGDSENSFPVAKLLKPPIVSRANTSPAIFSESTSRLQRFNPAFNQRRRPPQISTGVDSPCMIGTSIAEAISPKAISFPRRPSFTNHDCGASTSMSINTKDGYGTPSLPSLEEDDENASFGSFAEELKRKDKVKMIGREMKQMLKTLDPKPVVKKGKRLLGLKVDEHDLKRADGCLT</sequence>
<feature type="region of interest" description="Disordered" evidence="1">
    <location>
        <begin position="1"/>
        <end position="55"/>
    </location>
</feature>
<gene>
    <name evidence="2" type="ORF">ACHAWO_004084</name>
</gene>
<feature type="compositionally biased region" description="Basic and acidic residues" evidence="1">
    <location>
        <begin position="174"/>
        <end position="188"/>
    </location>
</feature>
<feature type="compositionally biased region" description="Polar residues" evidence="1">
    <location>
        <begin position="1"/>
        <end position="17"/>
    </location>
</feature>
<keyword evidence="3" id="KW-1185">Reference proteome</keyword>
<reference evidence="2 3" key="1">
    <citation type="submission" date="2024-10" db="EMBL/GenBank/DDBJ databases">
        <title>Updated reference genomes for cyclostephanoid diatoms.</title>
        <authorList>
            <person name="Roberts W.R."/>
            <person name="Alverson A.J."/>
        </authorList>
    </citation>
    <scope>NUCLEOTIDE SEQUENCE [LARGE SCALE GENOMIC DNA]</scope>
    <source>
        <strain evidence="2 3">AJA010-31</strain>
    </source>
</reference>
<accession>A0ABD3NMP3</accession>
<organism evidence="2 3">
    <name type="scientific">Cyclotella atomus</name>
    <dbReference type="NCBI Taxonomy" id="382360"/>
    <lineage>
        <taxon>Eukaryota</taxon>
        <taxon>Sar</taxon>
        <taxon>Stramenopiles</taxon>
        <taxon>Ochrophyta</taxon>
        <taxon>Bacillariophyta</taxon>
        <taxon>Coscinodiscophyceae</taxon>
        <taxon>Thalassiosirophycidae</taxon>
        <taxon>Stephanodiscales</taxon>
        <taxon>Stephanodiscaceae</taxon>
        <taxon>Cyclotella</taxon>
    </lineage>
</organism>
<dbReference type="EMBL" id="JALLPJ020001064">
    <property type="protein sequence ID" value="KAL3777118.1"/>
    <property type="molecule type" value="Genomic_DNA"/>
</dbReference>
<dbReference type="AlphaFoldDB" id="A0ABD3NMP3"/>
<feature type="compositionally biased region" description="Polar residues" evidence="1">
    <location>
        <begin position="189"/>
        <end position="199"/>
    </location>
</feature>
<comment type="caution">
    <text evidence="2">The sequence shown here is derived from an EMBL/GenBank/DDBJ whole genome shotgun (WGS) entry which is preliminary data.</text>
</comment>
<evidence type="ECO:0000313" key="2">
    <source>
        <dbReference type="EMBL" id="KAL3777118.1"/>
    </source>
</evidence>
<protein>
    <submittedName>
        <fullName evidence="2">Uncharacterized protein</fullName>
    </submittedName>
</protein>
<feature type="region of interest" description="Disordered" evidence="1">
    <location>
        <begin position="478"/>
        <end position="510"/>
    </location>
</feature>
<dbReference type="Proteomes" id="UP001530400">
    <property type="component" value="Unassembled WGS sequence"/>
</dbReference>
<proteinExistence type="predicted"/>
<feature type="compositionally biased region" description="Polar residues" evidence="1">
    <location>
        <begin position="478"/>
        <end position="490"/>
    </location>
</feature>
<evidence type="ECO:0000256" key="1">
    <source>
        <dbReference type="SAM" id="MobiDB-lite"/>
    </source>
</evidence>
<feature type="region of interest" description="Disordered" evidence="1">
    <location>
        <begin position="174"/>
        <end position="199"/>
    </location>
</feature>
<evidence type="ECO:0000313" key="3">
    <source>
        <dbReference type="Proteomes" id="UP001530400"/>
    </source>
</evidence>